<keyword evidence="7" id="KW-0479">Metal-binding</keyword>
<evidence type="ECO:0000256" key="5">
    <source>
        <dbReference type="ARBA" id="ARBA00022989"/>
    </source>
</evidence>
<evidence type="ECO:0000313" key="10">
    <source>
        <dbReference type="Proteomes" id="UP000469440"/>
    </source>
</evidence>
<evidence type="ECO:0000256" key="8">
    <source>
        <dbReference type="SAM" id="Phobius"/>
    </source>
</evidence>
<protein>
    <recommendedName>
        <fullName evidence="11">Hemolysin III</fullName>
    </recommendedName>
</protein>
<name>A0A6N8HXL8_9FIRM</name>
<keyword evidence="3" id="KW-1003">Cell membrane</keyword>
<keyword evidence="10" id="KW-1185">Reference proteome</keyword>
<dbReference type="GO" id="GO:0005886">
    <property type="term" value="C:plasma membrane"/>
    <property type="evidence" value="ECO:0007669"/>
    <property type="project" value="UniProtKB-SubCell"/>
</dbReference>
<evidence type="ECO:0000256" key="6">
    <source>
        <dbReference type="ARBA" id="ARBA00023136"/>
    </source>
</evidence>
<accession>A0A6N8HXL8</accession>
<comment type="similarity">
    <text evidence="2">Belongs to the UPF0073 (Hly-III) family.</text>
</comment>
<organism evidence="9 10">
    <name type="scientific">Caproicibacter fermentans</name>
    <dbReference type="NCBI Taxonomy" id="2576756"/>
    <lineage>
        <taxon>Bacteria</taxon>
        <taxon>Bacillati</taxon>
        <taxon>Bacillota</taxon>
        <taxon>Clostridia</taxon>
        <taxon>Eubacteriales</taxon>
        <taxon>Acutalibacteraceae</taxon>
        <taxon>Caproicibacter</taxon>
    </lineage>
</organism>
<keyword evidence="7" id="KW-0862">Zinc</keyword>
<evidence type="ECO:0000256" key="1">
    <source>
        <dbReference type="ARBA" id="ARBA00004651"/>
    </source>
</evidence>
<dbReference type="GO" id="GO:0140911">
    <property type="term" value="F:pore-forming activity"/>
    <property type="evidence" value="ECO:0007669"/>
    <property type="project" value="InterPro"/>
</dbReference>
<evidence type="ECO:0000313" key="9">
    <source>
        <dbReference type="EMBL" id="MVB10260.1"/>
    </source>
</evidence>
<comment type="subcellular location">
    <subcellularLocation>
        <location evidence="1">Cell membrane</location>
        <topology evidence="1">Multi-pass membrane protein</topology>
    </subcellularLocation>
</comment>
<dbReference type="InterPro" id="IPR004254">
    <property type="entry name" value="AdipoR/HlyIII-related"/>
</dbReference>
<feature type="binding site" evidence="7">
    <location>
        <position position="203"/>
    </location>
    <ligand>
        <name>Zn(2+)</name>
        <dbReference type="ChEBI" id="CHEBI:29105"/>
    </ligand>
</feature>
<feature type="transmembrane region" description="Helical" evidence="8">
    <location>
        <begin position="28"/>
        <end position="50"/>
    </location>
</feature>
<dbReference type="OrthoDB" id="9813689at2"/>
<dbReference type="PANTHER" id="PTHR20855:SF3">
    <property type="entry name" value="LD03007P"/>
    <property type="match status" value="1"/>
</dbReference>
<feature type="transmembrane region" description="Helical" evidence="8">
    <location>
        <begin position="118"/>
        <end position="140"/>
    </location>
</feature>
<keyword evidence="4 8" id="KW-0812">Transmembrane</keyword>
<feature type="transmembrane region" description="Helical" evidence="8">
    <location>
        <begin position="205"/>
        <end position="225"/>
    </location>
</feature>
<dbReference type="EMBL" id="VWXL01000024">
    <property type="protein sequence ID" value="MVB10260.1"/>
    <property type="molecule type" value="Genomic_DNA"/>
</dbReference>
<dbReference type="GO" id="GO:0046872">
    <property type="term" value="F:metal ion binding"/>
    <property type="evidence" value="ECO:0007669"/>
    <property type="project" value="UniProtKB-KW"/>
</dbReference>
<feature type="binding site" evidence="7">
    <location>
        <position position="207"/>
    </location>
    <ligand>
        <name>Zn(2+)</name>
        <dbReference type="ChEBI" id="CHEBI:29105"/>
    </ligand>
</feature>
<feature type="binding site" evidence="7">
    <location>
        <position position="80"/>
    </location>
    <ligand>
        <name>Zn(2+)</name>
        <dbReference type="ChEBI" id="CHEBI:29105"/>
    </ligand>
</feature>
<evidence type="ECO:0000256" key="2">
    <source>
        <dbReference type="ARBA" id="ARBA00008488"/>
    </source>
</evidence>
<comment type="caution">
    <text evidence="9">The sequence shown here is derived from an EMBL/GenBank/DDBJ whole genome shotgun (WGS) entry which is preliminary data.</text>
</comment>
<evidence type="ECO:0008006" key="11">
    <source>
        <dbReference type="Google" id="ProtNLM"/>
    </source>
</evidence>
<dbReference type="Proteomes" id="UP000469440">
    <property type="component" value="Unassembled WGS sequence"/>
</dbReference>
<reference evidence="9 10" key="1">
    <citation type="submission" date="2019-09" db="EMBL/GenBank/DDBJ databases">
        <title>Genome sequence of Clostridium sp. EA1.</title>
        <authorList>
            <person name="Poehlein A."/>
            <person name="Bengelsdorf F.R."/>
            <person name="Daniel R."/>
        </authorList>
    </citation>
    <scope>NUCLEOTIDE SEQUENCE [LARGE SCALE GENOMIC DNA]</scope>
    <source>
        <strain evidence="9 10">EA1</strain>
    </source>
</reference>
<dbReference type="PANTHER" id="PTHR20855">
    <property type="entry name" value="ADIPOR/PROGESTIN RECEPTOR-RELATED"/>
    <property type="match status" value="1"/>
</dbReference>
<feature type="transmembrane region" description="Helical" evidence="8">
    <location>
        <begin position="147"/>
        <end position="164"/>
    </location>
</feature>
<dbReference type="Pfam" id="PF03006">
    <property type="entry name" value="HlyIII"/>
    <property type="match status" value="1"/>
</dbReference>
<dbReference type="InterPro" id="IPR005744">
    <property type="entry name" value="Hy-lIII"/>
</dbReference>
<evidence type="ECO:0000256" key="4">
    <source>
        <dbReference type="ARBA" id="ARBA00022692"/>
    </source>
</evidence>
<dbReference type="AlphaFoldDB" id="A0A6N8HXL8"/>
<feature type="transmembrane region" description="Helical" evidence="8">
    <location>
        <begin position="93"/>
        <end position="112"/>
    </location>
</feature>
<gene>
    <name evidence="9" type="ORF">CAFE_09400</name>
</gene>
<feature type="transmembrane region" description="Helical" evidence="8">
    <location>
        <begin position="56"/>
        <end position="81"/>
    </location>
</feature>
<evidence type="ECO:0000256" key="3">
    <source>
        <dbReference type="ARBA" id="ARBA00022475"/>
    </source>
</evidence>
<keyword evidence="5 8" id="KW-1133">Transmembrane helix</keyword>
<keyword evidence="6 8" id="KW-0472">Membrane</keyword>
<sequence length="228" mass="25098">MEKNAGQTRCKLSREELQLPSYTALEEVLNAVTHGLGVLFAIAGLILLLAKCRQDAVTLISVSIFGGTMILLYLVSTLYHGMGICRGKKVLRILDHCTIFLLIAGTYTPVSLLCFGGATGWVLFDIVWGVSVVGIVLNAISVQRFRVFSMCCYLGLGWVVIFFFKPLIAVLDAGSVRNLIVGGVFYTVGAVLYGIGKKRKYIHSVWHLFVLAGSVFHYFVVYRIALPR</sequence>
<feature type="transmembrane region" description="Helical" evidence="8">
    <location>
        <begin position="176"/>
        <end position="193"/>
    </location>
</feature>
<evidence type="ECO:0000256" key="7">
    <source>
        <dbReference type="PIRSR" id="PIRSR604254-1"/>
    </source>
</evidence>
<dbReference type="NCBIfam" id="TIGR01065">
    <property type="entry name" value="hlyIII"/>
    <property type="match status" value="1"/>
</dbReference>
<proteinExistence type="inferred from homology"/>